<keyword evidence="2" id="KW-0732">Signal</keyword>
<protein>
    <submittedName>
        <fullName evidence="3">DUF928 domain-containing protein</fullName>
    </submittedName>
</protein>
<evidence type="ECO:0000256" key="2">
    <source>
        <dbReference type="SAM" id="SignalP"/>
    </source>
</evidence>
<feature type="signal peptide" evidence="2">
    <location>
        <begin position="1"/>
        <end position="33"/>
    </location>
</feature>
<dbReference type="InterPro" id="IPR010328">
    <property type="entry name" value="DUF928"/>
</dbReference>
<dbReference type="EMBL" id="JAMXFF010000013">
    <property type="protein sequence ID" value="MCT7966720.1"/>
    <property type="molecule type" value="Genomic_DNA"/>
</dbReference>
<evidence type="ECO:0000313" key="3">
    <source>
        <dbReference type="EMBL" id="MCT7966720.1"/>
    </source>
</evidence>
<organism evidence="3 4">
    <name type="scientific">Laspinema palackyanum D2a</name>
    <dbReference type="NCBI Taxonomy" id="2953684"/>
    <lineage>
        <taxon>Bacteria</taxon>
        <taxon>Bacillati</taxon>
        <taxon>Cyanobacteriota</taxon>
        <taxon>Cyanophyceae</taxon>
        <taxon>Oscillatoriophycideae</taxon>
        <taxon>Oscillatoriales</taxon>
        <taxon>Laspinemataceae</taxon>
        <taxon>Laspinema</taxon>
        <taxon>Laspinema palackyanum</taxon>
    </lineage>
</organism>
<keyword evidence="4" id="KW-1185">Reference proteome</keyword>
<gene>
    <name evidence="3" type="ORF">NG799_10290</name>
</gene>
<evidence type="ECO:0000256" key="1">
    <source>
        <dbReference type="SAM" id="MobiDB-lite"/>
    </source>
</evidence>
<dbReference type="Pfam" id="PF06051">
    <property type="entry name" value="DUF928"/>
    <property type="match status" value="1"/>
</dbReference>
<feature type="region of interest" description="Disordered" evidence="1">
    <location>
        <begin position="38"/>
        <end position="79"/>
    </location>
</feature>
<proteinExistence type="predicted"/>
<name>A0ABT2MRV8_9CYAN</name>
<reference evidence="3 4" key="1">
    <citation type="journal article" date="2022" name="Front. Microbiol.">
        <title>High genomic differentiation and limited gene flow indicate recent cryptic speciation within the genus Laspinema (cyanobacteria).</title>
        <authorList>
            <person name="Stanojkovic A."/>
            <person name="Skoupy S."/>
            <person name="Skaloud P."/>
            <person name="Dvorak P."/>
        </authorList>
    </citation>
    <scope>NUCLEOTIDE SEQUENCE [LARGE SCALE GENOMIC DNA]</scope>
    <source>
        <strain evidence="3 4">D2a</strain>
    </source>
</reference>
<evidence type="ECO:0000313" key="4">
    <source>
        <dbReference type="Proteomes" id="UP001525890"/>
    </source>
</evidence>
<dbReference type="RefSeq" id="WP_368006355.1">
    <property type="nucleotide sequence ID" value="NZ_JAMXFF010000013.1"/>
</dbReference>
<feature type="chain" id="PRO_5045878462" evidence="2">
    <location>
        <begin position="34"/>
        <end position="264"/>
    </location>
</feature>
<accession>A0ABT2MRV8</accession>
<feature type="compositionally biased region" description="Polar residues" evidence="1">
    <location>
        <begin position="38"/>
        <end position="55"/>
    </location>
</feature>
<sequence length="264" mass="28956">MLWNKSLKQVTTFSVAVCLGLVMGPGLNLQAKAQTEPDSLSTATAGPWLLSQSFNPPDRGAPQRTAEGGTRGCGTYQAGQKPLTALTPGDAMPLTLAEHPTLYWYVPTSGPQTLEFELVEGDNEENVVYQAKIQIPQGGIISHSLPVNDATTLDPGKSYHWYLKMVCDANDRTGDIVVDGWIERVEPDETIALELKNATTPSNRVSIYAREGIWHDALSILAQMRRDNPQDTVLFARWQQFLNSVELGDFATEPLVDATQISQE</sequence>
<dbReference type="Proteomes" id="UP001525890">
    <property type="component" value="Unassembled WGS sequence"/>
</dbReference>
<comment type="caution">
    <text evidence="3">The sequence shown here is derived from an EMBL/GenBank/DDBJ whole genome shotgun (WGS) entry which is preliminary data.</text>
</comment>